<dbReference type="EMBL" id="KK785239">
    <property type="protein sequence ID" value="KDO45677.1"/>
    <property type="molecule type" value="Genomic_DNA"/>
</dbReference>
<evidence type="ECO:0000313" key="2">
    <source>
        <dbReference type="Proteomes" id="UP000027120"/>
    </source>
</evidence>
<keyword evidence="2" id="KW-1185">Reference proteome</keyword>
<organism evidence="1 2">
    <name type="scientific">Citrus sinensis</name>
    <name type="common">Sweet orange</name>
    <name type="synonym">Citrus aurantium var. sinensis</name>
    <dbReference type="NCBI Taxonomy" id="2711"/>
    <lineage>
        <taxon>Eukaryota</taxon>
        <taxon>Viridiplantae</taxon>
        <taxon>Streptophyta</taxon>
        <taxon>Embryophyta</taxon>
        <taxon>Tracheophyta</taxon>
        <taxon>Spermatophyta</taxon>
        <taxon>Magnoliopsida</taxon>
        <taxon>eudicotyledons</taxon>
        <taxon>Gunneridae</taxon>
        <taxon>Pentapetalae</taxon>
        <taxon>rosids</taxon>
        <taxon>malvids</taxon>
        <taxon>Sapindales</taxon>
        <taxon>Rutaceae</taxon>
        <taxon>Aurantioideae</taxon>
        <taxon>Citrus</taxon>
    </lineage>
</organism>
<dbReference type="Proteomes" id="UP000027120">
    <property type="component" value="Unassembled WGS sequence"/>
</dbReference>
<reference evidence="1 2" key="1">
    <citation type="submission" date="2014-04" db="EMBL/GenBank/DDBJ databases">
        <authorList>
            <consortium name="International Citrus Genome Consortium"/>
            <person name="Gmitter F."/>
            <person name="Chen C."/>
            <person name="Farmerie W."/>
            <person name="Harkins T."/>
            <person name="Desany B."/>
            <person name="Mohiuddin M."/>
            <person name="Kodira C."/>
            <person name="Borodovsky M."/>
            <person name="Lomsadze A."/>
            <person name="Burns P."/>
            <person name="Jenkins J."/>
            <person name="Prochnik S."/>
            <person name="Shu S."/>
            <person name="Chapman J."/>
            <person name="Pitluck S."/>
            <person name="Schmutz J."/>
            <person name="Rokhsar D."/>
        </authorList>
    </citation>
    <scope>NUCLEOTIDE SEQUENCE</scope>
</reference>
<dbReference type="AlphaFoldDB" id="A0A067E379"/>
<evidence type="ECO:0000313" key="1">
    <source>
        <dbReference type="EMBL" id="KDO45677.1"/>
    </source>
</evidence>
<name>A0A067E379_CITSI</name>
<accession>A0A067E379</accession>
<sequence>IHKYTSFGSANIPTIAASITSRFSTWEARAAIRTTLSTFLSTVNLFKVRVPVLSQQSTSMPAISTIALILFVITPCNNRWEPIAIVTDKTVGMAIGIPPIRSTSKFLSPVRYSLC</sequence>
<protein>
    <submittedName>
        <fullName evidence="1">Uncharacterized protein</fullName>
    </submittedName>
</protein>
<gene>
    <name evidence="1" type="ORF">CISIN_1g039515mg</name>
</gene>
<feature type="non-terminal residue" evidence="1">
    <location>
        <position position="1"/>
    </location>
</feature>
<proteinExistence type="predicted"/>